<evidence type="ECO:0000313" key="2">
    <source>
        <dbReference type="EMBL" id="SCY26282.1"/>
    </source>
</evidence>
<dbReference type="RefSeq" id="WP_143002125.1">
    <property type="nucleotide sequence ID" value="NZ_FMUR01000011.1"/>
</dbReference>
<feature type="compositionally biased region" description="Low complexity" evidence="1">
    <location>
        <begin position="36"/>
        <end position="54"/>
    </location>
</feature>
<dbReference type="OrthoDB" id="211588at2"/>
<keyword evidence="3" id="KW-1185">Reference proteome</keyword>
<name>A0A1G5EH23_9FIRM</name>
<protein>
    <submittedName>
        <fullName evidence="2">Uncharacterized protein</fullName>
    </submittedName>
</protein>
<organism evidence="2 3">
    <name type="scientific">Butyrivibrio hungatei</name>
    <dbReference type="NCBI Taxonomy" id="185008"/>
    <lineage>
        <taxon>Bacteria</taxon>
        <taxon>Bacillati</taxon>
        <taxon>Bacillota</taxon>
        <taxon>Clostridia</taxon>
        <taxon>Lachnospirales</taxon>
        <taxon>Lachnospiraceae</taxon>
        <taxon>Butyrivibrio</taxon>
    </lineage>
</organism>
<proteinExistence type="predicted"/>
<accession>A0A1G5EH23</accession>
<reference evidence="3" key="1">
    <citation type="submission" date="2016-10" db="EMBL/GenBank/DDBJ databases">
        <authorList>
            <person name="Varghese N."/>
            <person name="Submissions S."/>
        </authorList>
    </citation>
    <scope>NUCLEOTIDE SEQUENCE [LARGE SCALE GENOMIC DNA]</scope>
    <source>
        <strain evidence="3">XBD2006</strain>
    </source>
</reference>
<sequence>MKQRFKVTILALLMVIICAGCQKKDDISEKAPDAASTTESPSDVSVSDESAVGDSVAEDDNIEIKSEISEDRRYHSATVNGVDYSLTVDLTKWEGNTNLLQIETLESLFWQVYPKMYERFGTYSSAPTDVELLIENEGYEIACAWENKVHLHDMWLHDNPEDFDCYTHELAHLIQNGWSEDYLEYDSYIERFADYCRYIYAYDDGKYNDKGWT</sequence>
<evidence type="ECO:0000256" key="1">
    <source>
        <dbReference type="SAM" id="MobiDB-lite"/>
    </source>
</evidence>
<feature type="region of interest" description="Disordered" evidence="1">
    <location>
        <begin position="30"/>
        <end position="54"/>
    </location>
</feature>
<dbReference type="AlphaFoldDB" id="A0A1G5EH23"/>
<dbReference type="EMBL" id="FMUR01000011">
    <property type="protein sequence ID" value="SCY26282.1"/>
    <property type="molecule type" value="Genomic_DNA"/>
</dbReference>
<dbReference type="Proteomes" id="UP000183047">
    <property type="component" value="Unassembled WGS sequence"/>
</dbReference>
<gene>
    <name evidence="2" type="ORF">SAMN02910451_01931</name>
</gene>
<evidence type="ECO:0000313" key="3">
    <source>
        <dbReference type="Proteomes" id="UP000183047"/>
    </source>
</evidence>